<keyword evidence="2" id="KW-1185">Reference proteome</keyword>
<comment type="caution">
    <text evidence="1">The sequence shown here is derived from an EMBL/GenBank/DDBJ whole genome shotgun (WGS) entry which is preliminary data.</text>
</comment>
<reference evidence="2" key="1">
    <citation type="submission" date="2024-04" db="EMBL/GenBank/DDBJ databases">
        <title>Salinicola lusitanus LLJ914,a marine bacterium isolated from the Okinawa Trough.</title>
        <authorList>
            <person name="Li J."/>
        </authorList>
    </citation>
    <scope>NUCLEOTIDE SEQUENCE [LARGE SCALE GENOMIC DNA]</scope>
</reference>
<proteinExistence type="predicted"/>
<dbReference type="EMBL" id="JBBPFD010000022">
    <property type="protein sequence ID" value="KAK7881430.1"/>
    <property type="molecule type" value="Genomic_DNA"/>
</dbReference>
<sequence>MWASPLLHITRSGFPTLSSTITSLGSEQQDYPRDEAARSRRRHCASPTDLPLELSMHRLGVQGILDSSPLWQSLHFGREEPILEDALGNVLVLALRTRMNSASDKPFVHGVLSQELEIFSPSLELLILCGPGGDRVRVKLLEWTGWEVTCK</sequence>
<evidence type="ECO:0000313" key="1">
    <source>
        <dbReference type="EMBL" id="KAK7881430.1"/>
    </source>
</evidence>
<gene>
    <name evidence="1" type="ORF">WMY93_029839</name>
</gene>
<protein>
    <submittedName>
        <fullName evidence="1">Uncharacterized protein</fullName>
    </submittedName>
</protein>
<organism evidence="1 2">
    <name type="scientific">Mugilogobius chulae</name>
    <name type="common">yellowstripe goby</name>
    <dbReference type="NCBI Taxonomy" id="88201"/>
    <lineage>
        <taxon>Eukaryota</taxon>
        <taxon>Metazoa</taxon>
        <taxon>Chordata</taxon>
        <taxon>Craniata</taxon>
        <taxon>Vertebrata</taxon>
        <taxon>Euteleostomi</taxon>
        <taxon>Actinopterygii</taxon>
        <taxon>Neopterygii</taxon>
        <taxon>Teleostei</taxon>
        <taxon>Neoteleostei</taxon>
        <taxon>Acanthomorphata</taxon>
        <taxon>Gobiaria</taxon>
        <taxon>Gobiiformes</taxon>
        <taxon>Gobioidei</taxon>
        <taxon>Gobiidae</taxon>
        <taxon>Gobionellinae</taxon>
        <taxon>Mugilogobius</taxon>
    </lineage>
</organism>
<dbReference type="Proteomes" id="UP001460270">
    <property type="component" value="Unassembled WGS sequence"/>
</dbReference>
<evidence type="ECO:0000313" key="2">
    <source>
        <dbReference type="Proteomes" id="UP001460270"/>
    </source>
</evidence>
<accession>A0AAW0MM47</accession>
<name>A0AAW0MM47_9GOBI</name>
<dbReference type="AlphaFoldDB" id="A0AAW0MM47"/>